<evidence type="ECO:0000313" key="4">
    <source>
        <dbReference type="EMBL" id="GLQ83687.1"/>
    </source>
</evidence>
<comment type="caution">
    <text evidence="4">The sequence shown here is derived from an EMBL/GenBank/DDBJ whole genome shotgun (WGS) entry which is preliminary data.</text>
</comment>
<keyword evidence="2" id="KW-0812">Transmembrane</keyword>
<dbReference type="NCBIfam" id="NF033779">
    <property type="entry name" value="Tim44_TimA_adap"/>
    <property type="match status" value="1"/>
</dbReference>
<gene>
    <name evidence="4" type="ORF">GCM10007872_05950</name>
</gene>
<evidence type="ECO:0000256" key="1">
    <source>
        <dbReference type="SAM" id="MobiDB-lite"/>
    </source>
</evidence>
<keyword evidence="5" id="KW-1185">Reference proteome</keyword>
<evidence type="ECO:0000256" key="2">
    <source>
        <dbReference type="SAM" id="Phobius"/>
    </source>
</evidence>
<dbReference type="Proteomes" id="UP001156708">
    <property type="component" value="Unassembled WGS sequence"/>
</dbReference>
<dbReference type="AlphaFoldDB" id="A0AA37SDB1"/>
<dbReference type="SMART" id="SM00978">
    <property type="entry name" value="Tim44"/>
    <property type="match status" value="1"/>
</dbReference>
<dbReference type="RefSeq" id="WP_228123654.1">
    <property type="nucleotide sequence ID" value="NZ_BARA01000024.1"/>
</dbReference>
<dbReference type="Gene3D" id="3.10.450.240">
    <property type="match status" value="1"/>
</dbReference>
<keyword evidence="2" id="KW-1133">Transmembrane helix</keyword>
<feature type="region of interest" description="Disordered" evidence="1">
    <location>
        <begin position="79"/>
        <end position="114"/>
    </location>
</feature>
<dbReference type="InterPro" id="IPR032710">
    <property type="entry name" value="NTF2-like_dom_sf"/>
</dbReference>
<evidence type="ECO:0000313" key="5">
    <source>
        <dbReference type="Proteomes" id="UP001156708"/>
    </source>
</evidence>
<dbReference type="Pfam" id="PF04280">
    <property type="entry name" value="Tim44"/>
    <property type="match status" value="1"/>
</dbReference>
<name>A0AA37SDB1_9PROT</name>
<feature type="domain" description="Tim44-like" evidence="3">
    <location>
        <begin position="140"/>
        <end position="290"/>
    </location>
</feature>
<dbReference type="SUPFAM" id="SSF54427">
    <property type="entry name" value="NTF2-like"/>
    <property type="match status" value="1"/>
</dbReference>
<sequence>MVEIGRIAPYLQVNGSLTEHCETQAFMSSDDIHLPAGLMAHAGHYFPWDLVVLFVLAVALGVRLYRVLGRRVGMQGVRQERPRGGFGPGVQKGVAPDAARPGVPPPLPGQFAGKPGAAPGVFDQAVPDVAYEIPAPATRVGTVLGEIGSVFPGFSPDGFLKEAEETFRQVVPAFAVGDRTTLEKLLTPASVDSFSAAIDARVQAGETQRSDLRGIESLSILDAMLVSAEDGTRVGRIEVKIVSRQVNILTDREGEPLVGTEAVTEFHDLWLFERVAGQSDARWRLAASRPA</sequence>
<protein>
    <recommendedName>
        <fullName evidence="3">Tim44-like domain-containing protein</fullName>
    </recommendedName>
</protein>
<proteinExistence type="predicted"/>
<reference evidence="5" key="1">
    <citation type="journal article" date="2019" name="Int. J. Syst. Evol. Microbiol.">
        <title>The Global Catalogue of Microorganisms (GCM) 10K type strain sequencing project: providing services to taxonomists for standard genome sequencing and annotation.</title>
        <authorList>
            <consortium name="The Broad Institute Genomics Platform"/>
            <consortium name="The Broad Institute Genome Sequencing Center for Infectious Disease"/>
            <person name="Wu L."/>
            <person name="Ma J."/>
        </authorList>
    </citation>
    <scope>NUCLEOTIDE SEQUENCE [LARGE SCALE GENOMIC DNA]</scope>
    <source>
        <strain evidence="5">NBRC 12467</strain>
    </source>
</reference>
<accession>A0AA37SDB1</accession>
<organism evidence="4 5">
    <name type="scientific">Gluconobacter sphaericus NBRC 12467</name>
    <dbReference type="NCBI Taxonomy" id="1307951"/>
    <lineage>
        <taxon>Bacteria</taxon>
        <taxon>Pseudomonadati</taxon>
        <taxon>Pseudomonadota</taxon>
        <taxon>Alphaproteobacteria</taxon>
        <taxon>Acetobacterales</taxon>
        <taxon>Acetobacteraceae</taxon>
        <taxon>Gluconobacter</taxon>
    </lineage>
</organism>
<dbReference type="InterPro" id="IPR007379">
    <property type="entry name" value="Tim44-like_dom"/>
</dbReference>
<keyword evidence="2" id="KW-0472">Membrane</keyword>
<dbReference type="EMBL" id="BSNZ01000003">
    <property type="protein sequence ID" value="GLQ83687.1"/>
    <property type="molecule type" value="Genomic_DNA"/>
</dbReference>
<evidence type="ECO:0000259" key="3">
    <source>
        <dbReference type="SMART" id="SM00978"/>
    </source>
</evidence>
<feature type="transmembrane region" description="Helical" evidence="2">
    <location>
        <begin position="45"/>
        <end position="65"/>
    </location>
</feature>